<accession>A0ACB9MR13</accession>
<organism evidence="1 2">
    <name type="scientific">Melastoma candidum</name>
    <dbReference type="NCBI Taxonomy" id="119954"/>
    <lineage>
        <taxon>Eukaryota</taxon>
        <taxon>Viridiplantae</taxon>
        <taxon>Streptophyta</taxon>
        <taxon>Embryophyta</taxon>
        <taxon>Tracheophyta</taxon>
        <taxon>Spermatophyta</taxon>
        <taxon>Magnoliopsida</taxon>
        <taxon>eudicotyledons</taxon>
        <taxon>Gunneridae</taxon>
        <taxon>Pentapetalae</taxon>
        <taxon>rosids</taxon>
        <taxon>malvids</taxon>
        <taxon>Myrtales</taxon>
        <taxon>Melastomataceae</taxon>
        <taxon>Melastomatoideae</taxon>
        <taxon>Melastomateae</taxon>
        <taxon>Melastoma</taxon>
    </lineage>
</organism>
<name>A0ACB9MR13_9MYRT</name>
<reference evidence="2" key="1">
    <citation type="journal article" date="2023" name="Front. Plant Sci.">
        <title>Chromosomal-level genome assembly of Melastoma candidum provides insights into trichome evolution.</title>
        <authorList>
            <person name="Zhong Y."/>
            <person name="Wu W."/>
            <person name="Sun C."/>
            <person name="Zou P."/>
            <person name="Liu Y."/>
            <person name="Dai S."/>
            <person name="Zhou R."/>
        </authorList>
    </citation>
    <scope>NUCLEOTIDE SEQUENCE [LARGE SCALE GENOMIC DNA]</scope>
</reference>
<evidence type="ECO:0000313" key="1">
    <source>
        <dbReference type="EMBL" id="KAI4326355.1"/>
    </source>
</evidence>
<gene>
    <name evidence="1" type="ORF">MLD38_031679</name>
</gene>
<dbReference type="EMBL" id="CM042888">
    <property type="protein sequence ID" value="KAI4326355.1"/>
    <property type="molecule type" value="Genomic_DNA"/>
</dbReference>
<comment type="caution">
    <text evidence="1">The sequence shown here is derived from an EMBL/GenBank/DDBJ whole genome shotgun (WGS) entry which is preliminary data.</text>
</comment>
<keyword evidence="2" id="KW-1185">Reference proteome</keyword>
<proteinExistence type="predicted"/>
<evidence type="ECO:0000313" key="2">
    <source>
        <dbReference type="Proteomes" id="UP001057402"/>
    </source>
</evidence>
<dbReference type="Proteomes" id="UP001057402">
    <property type="component" value="Chromosome 9"/>
</dbReference>
<protein>
    <submittedName>
        <fullName evidence="1">Uncharacterized protein</fullName>
    </submittedName>
</protein>
<sequence>MAHTEAQNGGGVAPPVVFTAAKPHLMVDAPRASDAVAFYKAAFGAEELGRSFHPKRKADQETPLVLSAHIVVAGVTILVSDNADAPAPAADPETKGSKTAILLETEEVDLAVANAVKAGATLEGGEVAETDGGGARAGMVVDPFGFTWIISAPAKNSAEVEEA</sequence>